<dbReference type="GO" id="GO:0035613">
    <property type="term" value="F:RNA stem-loop binding"/>
    <property type="evidence" value="ECO:0007669"/>
    <property type="project" value="TreeGrafter"/>
</dbReference>
<dbReference type="InterPro" id="IPR002156">
    <property type="entry name" value="RNaseH_domain"/>
</dbReference>
<dbReference type="EMBL" id="VXAE01033976">
    <property type="protein sequence ID" value="NXJ44548.1"/>
    <property type="molecule type" value="Genomic_DNA"/>
</dbReference>
<keyword evidence="2" id="KW-0548">Nucleotidyltransferase</keyword>
<evidence type="ECO:0000259" key="10">
    <source>
        <dbReference type="PROSITE" id="PS50879"/>
    </source>
</evidence>
<dbReference type="PANTHER" id="PTHR41694:SF3">
    <property type="entry name" value="RNA-DIRECTED DNA POLYMERASE-RELATED"/>
    <property type="match status" value="1"/>
</dbReference>
<feature type="domain" description="RNase H type-1" evidence="10">
    <location>
        <begin position="11"/>
        <end position="142"/>
    </location>
</feature>
<keyword evidence="3" id="KW-0540">Nuclease</keyword>
<dbReference type="GO" id="GO:0004523">
    <property type="term" value="F:RNA-DNA hybrid ribonuclease activity"/>
    <property type="evidence" value="ECO:0007669"/>
    <property type="project" value="InterPro"/>
</dbReference>
<keyword evidence="4" id="KW-0479">Metal-binding</keyword>
<dbReference type="InterPro" id="IPR036397">
    <property type="entry name" value="RNaseH_sf"/>
</dbReference>
<dbReference type="SUPFAM" id="SSF53098">
    <property type="entry name" value="Ribonuclease H-like"/>
    <property type="match status" value="1"/>
</dbReference>
<evidence type="ECO:0000256" key="8">
    <source>
        <dbReference type="PROSITE-ProRule" id="PRU00450"/>
    </source>
</evidence>
<dbReference type="GO" id="GO:0003964">
    <property type="term" value="F:RNA-directed DNA polymerase activity"/>
    <property type="evidence" value="ECO:0007669"/>
    <property type="project" value="UniProtKB-KW"/>
</dbReference>
<dbReference type="Pfam" id="PF00075">
    <property type="entry name" value="RNase_H"/>
    <property type="match status" value="1"/>
</dbReference>
<organism evidence="11 12">
    <name type="scientific">Ciconia maguari</name>
    <dbReference type="NCBI Taxonomy" id="52777"/>
    <lineage>
        <taxon>Eukaryota</taxon>
        <taxon>Metazoa</taxon>
        <taxon>Chordata</taxon>
        <taxon>Craniata</taxon>
        <taxon>Vertebrata</taxon>
        <taxon>Euteleostomi</taxon>
        <taxon>Archelosauria</taxon>
        <taxon>Archosauria</taxon>
        <taxon>Dinosauria</taxon>
        <taxon>Saurischia</taxon>
        <taxon>Theropoda</taxon>
        <taxon>Coelurosauria</taxon>
        <taxon>Aves</taxon>
        <taxon>Neognathae</taxon>
        <taxon>Neoaves</taxon>
        <taxon>Aequornithes</taxon>
        <taxon>Ciconiiformes</taxon>
        <taxon>Ciconiidae</taxon>
        <taxon>Ciconia</taxon>
    </lineage>
</organism>
<dbReference type="Gene3D" id="1.10.10.200">
    <property type="match status" value="1"/>
</dbReference>
<accession>A0A7L0BC82</accession>
<reference evidence="11 12" key="1">
    <citation type="submission" date="2019-09" db="EMBL/GenBank/DDBJ databases">
        <title>Bird 10,000 Genomes (B10K) Project - Family phase.</title>
        <authorList>
            <person name="Zhang G."/>
        </authorList>
    </citation>
    <scope>NUCLEOTIDE SEQUENCE [LARGE SCALE GENOMIC DNA]</scope>
    <source>
        <strain evidence="11">B10K-DU-001-47</strain>
        <tissue evidence="11">Muscle</tissue>
    </source>
</reference>
<keyword evidence="12" id="KW-1185">Reference proteome</keyword>
<evidence type="ECO:0000259" key="9">
    <source>
        <dbReference type="PROSITE" id="PS50876"/>
    </source>
</evidence>
<dbReference type="Gene3D" id="3.30.420.10">
    <property type="entry name" value="Ribonuclease H-like superfamily/Ribonuclease H"/>
    <property type="match status" value="1"/>
</dbReference>
<dbReference type="Pfam" id="PF02022">
    <property type="entry name" value="Integrase_Zn"/>
    <property type="match status" value="1"/>
</dbReference>
<keyword evidence="8" id="KW-0862">Zinc</keyword>
<protein>
    <submittedName>
        <fullName evidence="11">POL1 protein</fullName>
    </submittedName>
</protein>
<evidence type="ECO:0000256" key="3">
    <source>
        <dbReference type="ARBA" id="ARBA00022722"/>
    </source>
</evidence>
<evidence type="ECO:0000256" key="6">
    <source>
        <dbReference type="ARBA" id="ARBA00022801"/>
    </source>
</evidence>
<proteinExistence type="predicted"/>
<keyword evidence="5" id="KW-0255">Endonuclease</keyword>
<gene>
    <name evidence="11" type="primary">Pol_3</name>
    <name evidence="11" type="ORF">CICMAG_R14514</name>
</gene>
<dbReference type="AlphaFoldDB" id="A0A7L0BC82"/>
<dbReference type="InterPro" id="IPR003308">
    <property type="entry name" value="Integrase_Zn-bd_dom_N"/>
</dbReference>
<evidence type="ECO:0000313" key="11">
    <source>
        <dbReference type="EMBL" id="NXJ44548.1"/>
    </source>
</evidence>
<keyword evidence="1" id="KW-0808">Transferase</keyword>
<evidence type="ECO:0000256" key="2">
    <source>
        <dbReference type="ARBA" id="ARBA00022695"/>
    </source>
</evidence>
<feature type="domain" description="Integrase-type" evidence="9">
    <location>
        <begin position="143"/>
        <end position="184"/>
    </location>
</feature>
<evidence type="ECO:0000256" key="4">
    <source>
        <dbReference type="ARBA" id="ARBA00022723"/>
    </source>
</evidence>
<dbReference type="Proteomes" id="UP000537039">
    <property type="component" value="Unassembled WGS sequence"/>
</dbReference>
<sequence length="185" mass="20441">LNLEPRVLDTPREGPTLFTDALSRMNRAVVVWKEGDEWQEQTWEGAGMSVQFLEAKAVSMALNMHRTSHINVVTDSMYVYKLVQSMSRGSITKSEIASMLDSALQLRSGTVTLIHTLSHQRGPGPIIEGNRRADKIASQQEICTVCEAAHLHEHLHIGAKALAKATRISLNEARRVVAACPQCQS</sequence>
<dbReference type="PROSITE" id="PS50879">
    <property type="entry name" value="RNASE_H_1"/>
    <property type="match status" value="1"/>
</dbReference>
<keyword evidence="7" id="KW-0695">RNA-directed DNA polymerase</keyword>
<feature type="non-terminal residue" evidence="11">
    <location>
        <position position="185"/>
    </location>
</feature>
<feature type="non-terminal residue" evidence="11">
    <location>
        <position position="1"/>
    </location>
</feature>
<comment type="caution">
    <text evidence="11">The sequence shown here is derived from an EMBL/GenBank/DDBJ whole genome shotgun (WGS) entry which is preliminary data.</text>
</comment>
<keyword evidence="8" id="KW-0863">Zinc-finger</keyword>
<name>A0A7L0BC82_9AVES</name>
<dbReference type="GO" id="GO:0008270">
    <property type="term" value="F:zinc ion binding"/>
    <property type="evidence" value="ECO:0007669"/>
    <property type="project" value="UniProtKB-KW"/>
</dbReference>
<dbReference type="SUPFAM" id="SSF46919">
    <property type="entry name" value="N-terminal Zn binding domain of HIV integrase"/>
    <property type="match status" value="1"/>
</dbReference>
<dbReference type="InterPro" id="IPR012337">
    <property type="entry name" value="RNaseH-like_sf"/>
</dbReference>
<evidence type="ECO:0000313" key="12">
    <source>
        <dbReference type="Proteomes" id="UP000537039"/>
    </source>
</evidence>
<evidence type="ECO:0000256" key="1">
    <source>
        <dbReference type="ARBA" id="ARBA00022679"/>
    </source>
</evidence>
<evidence type="ECO:0000256" key="7">
    <source>
        <dbReference type="ARBA" id="ARBA00022918"/>
    </source>
</evidence>
<keyword evidence="6" id="KW-0378">Hydrolase</keyword>
<dbReference type="PANTHER" id="PTHR41694">
    <property type="entry name" value="ENDOGENOUS RETROVIRUS GROUP K MEMBER POL PROTEIN"/>
    <property type="match status" value="1"/>
</dbReference>
<evidence type="ECO:0000256" key="5">
    <source>
        <dbReference type="ARBA" id="ARBA00022759"/>
    </source>
</evidence>
<dbReference type="PROSITE" id="PS50876">
    <property type="entry name" value="ZF_INTEGRASE"/>
    <property type="match status" value="1"/>
</dbReference>
<dbReference type="InterPro" id="IPR017856">
    <property type="entry name" value="Integrase-like_N"/>
</dbReference>